<proteinExistence type="predicted"/>
<dbReference type="InterPro" id="IPR011990">
    <property type="entry name" value="TPR-like_helical_dom_sf"/>
</dbReference>
<evidence type="ECO:0000256" key="1">
    <source>
        <dbReference type="PROSITE-ProRule" id="PRU00339"/>
    </source>
</evidence>
<gene>
    <name evidence="2" type="ORF">DX130_07520</name>
</gene>
<sequence>MNNGINEKVHEQIVQLCKQGNTLFEKGQTDQAIESYTAALELVPLPKHEWDTSTWIYTAIADTYFHKGNYEIAKNNLLNALNCPDGISNPFILLRLGESLFECGEFDQAKEYLLRAYMLEGYKIFFNEDDKYIGLNLDMI</sequence>
<dbReference type="RefSeq" id="WP_116044060.1">
    <property type="nucleotide sequence ID" value="NZ_QUBQ01000001.1"/>
</dbReference>
<accession>A0A371PL89</accession>
<dbReference type="Gene3D" id="1.25.40.10">
    <property type="entry name" value="Tetratricopeptide repeat domain"/>
    <property type="match status" value="1"/>
</dbReference>
<dbReference type="Pfam" id="PF13181">
    <property type="entry name" value="TPR_8"/>
    <property type="match status" value="3"/>
</dbReference>
<dbReference type="EMBL" id="QUBQ01000001">
    <property type="protein sequence ID" value="REK76863.1"/>
    <property type="molecule type" value="Genomic_DNA"/>
</dbReference>
<evidence type="ECO:0000313" key="3">
    <source>
        <dbReference type="Proteomes" id="UP000261905"/>
    </source>
</evidence>
<dbReference type="AlphaFoldDB" id="A0A371PL89"/>
<comment type="caution">
    <text evidence="2">The sequence shown here is derived from an EMBL/GenBank/DDBJ whole genome shotgun (WGS) entry which is preliminary data.</text>
</comment>
<reference evidence="2 3" key="1">
    <citation type="submission" date="2018-08" db="EMBL/GenBank/DDBJ databases">
        <title>Paenibacillus sp. M4BSY-1, whole genome shotgun sequence.</title>
        <authorList>
            <person name="Tuo L."/>
        </authorList>
    </citation>
    <scope>NUCLEOTIDE SEQUENCE [LARGE SCALE GENOMIC DNA]</scope>
    <source>
        <strain evidence="2 3">M4BSY-1</strain>
    </source>
</reference>
<feature type="repeat" description="TPR" evidence="1">
    <location>
        <begin position="13"/>
        <end position="46"/>
    </location>
</feature>
<dbReference type="PROSITE" id="PS50005">
    <property type="entry name" value="TPR"/>
    <property type="match status" value="1"/>
</dbReference>
<protein>
    <submittedName>
        <fullName evidence="2">Uncharacterized protein</fullName>
    </submittedName>
</protein>
<keyword evidence="3" id="KW-1185">Reference proteome</keyword>
<dbReference type="InterPro" id="IPR019734">
    <property type="entry name" value="TPR_rpt"/>
</dbReference>
<organism evidence="2 3">
    <name type="scientific">Paenibacillus paeoniae</name>
    <dbReference type="NCBI Taxonomy" id="2292705"/>
    <lineage>
        <taxon>Bacteria</taxon>
        <taxon>Bacillati</taxon>
        <taxon>Bacillota</taxon>
        <taxon>Bacilli</taxon>
        <taxon>Bacillales</taxon>
        <taxon>Paenibacillaceae</taxon>
        <taxon>Paenibacillus</taxon>
    </lineage>
</organism>
<dbReference type="Proteomes" id="UP000261905">
    <property type="component" value="Unassembled WGS sequence"/>
</dbReference>
<dbReference type="SUPFAM" id="SSF48452">
    <property type="entry name" value="TPR-like"/>
    <property type="match status" value="1"/>
</dbReference>
<dbReference type="SMART" id="SM00028">
    <property type="entry name" value="TPR"/>
    <property type="match status" value="3"/>
</dbReference>
<dbReference type="OrthoDB" id="1551390at2"/>
<keyword evidence="1" id="KW-0802">TPR repeat</keyword>
<evidence type="ECO:0000313" key="2">
    <source>
        <dbReference type="EMBL" id="REK76863.1"/>
    </source>
</evidence>
<name>A0A371PL89_9BACL</name>